<evidence type="ECO:0000313" key="2">
    <source>
        <dbReference type="EMBL" id="GIJ17247.1"/>
    </source>
</evidence>
<gene>
    <name evidence="2" type="ORF">Vgi01_39310</name>
</gene>
<accession>A0ABQ4IH77</accession>
<organism evidence="2 3">
    <name type="scientific">Micromonospora gifhornensis</name>
    <dbReference type="NCBI Taxonomy" id="84594"/>
    <lineage>
        <taxon>Bacteria</taxon>
        <taxon>Bacillati</taxon>
        <taxon>Actinomycetota</taxon>
        <taxon>Actinomycetes</taxon>
        <taxon>Micromonosporales</taxon>
        <taxon>Micromonosporaceae</taxon>
        <taxon>Micromonospora</taxon>
    </lineage>
</organism>
<protein>
    <recommendedName>
        <fullName evidence="1">Abortive phage infection protein C-terminal domain-containing protein</fullName>
    </recommendedName>
</protein>
<keyword evidence="3" id="KW-1185">Reference proteome</keyword>
<evidence type="ECO:0000313" key="3">
    <source>
        <dbReference type="Proteomes" id="UP000647860"/>
    </source>
</evidence>
<dbReference type="Proteomes" id="UP000647860">
    <property type="component" value="Unassembled WGS sequence"/>
</dbReference>
<dbReference type="Pfam" id="PF10592">
    <property type="entry name" value="AIPR"/>
    <property type="match status" value="1"/>
</dbReference>
<reference evidence="2 3" key="1">
    <citation type="submission" date="2021-01" db="EMBL/GenBank/DDBJ databases">
        <title>Whole genome shotgun sequence of Verrucosispora gifhornensis NBRC 16317.</title>
        <authorList>
            <person name="Komaki H."/>
            <person name="Tamura T."/>
        </authorList>
    </citation>
    <scope>NUCLEOTIDE SEQUENCE [LARGE SCALE GENOMIC DNA]</scope>
    <source>
        <strain evidence="2 3">NBRC 16317</strain>
    </source>
</reference>
<dbReference type="InterPro" id="IPR018891">
    <property type="entry name" value="AIPR_C"/>
</dbReference>
<sequence length="708" mass="79010">MTSLRLQFRHVRDALKREFEGLIGIDDFSNRSESSREQAFLSRALAALIVRDLTGCDSKAAAAAVIDGRDDIGIDAVATDESTSHLWLIQSKWSDSGRAGFGVAEALKFIDGLRHIDTRQFDRFNIRFQNLADQVAAVLTNPHSRITLVPALMRTDNLSDDVARRLADTQDEFNQLGTMLDHRIYLARDIWEVVRNDFREPPIGLVAKMQDWIRITEPYEAFQGTMSVAEVAEWYRAHGDRLFDRNIRKPLGLTQVNQGLINTLAGEAHNFWYFNNGITVLCEEINPVYFSRSTRTPVELRLAGASVVNGAQTVHAIHRASDSDVEFADGQVSVRVISLNNCPPGFADAVTTATNTQNRVERRDFVALDPVQTTIKEDFTLSLQKTYVVKRGELEPPADSGCSVVSAALALACAHRNPELAVRAKRGTDLLWEDGAQGAYQLLFNSQDPPSAYQVWRSVLVLRAIDDALSRTAKDRQARAEAIAERGNRLVAHIVFQHLDLDGIDDPDADWDAVLRQVPDAVARAMAWLIHHLDAEYGQTSIVASTLANTGRCRNLVRLVLADLQRGIPVPDLPSDYRPALRVPKQRRPNAVPTLIDAGRLADGTPLRYHARTRPEQEAMARWLAEDARRGTATWINQRVRPLLWTVDGKRYSPSALVQRMWQLAGWTTAPVAVQGPSRWYVEGEGSLGKLAQETLVASENDEDEPER</sequence>
<name>A0ABQ4IH77_9ACTN</name>
<dbReference type="RefSeq" id="WP_204291959.1">
    <property type="nucleotide sequence ID" value="NZ_BAAAGZ010000018.1"/>
</dbReference>
<feature type="domain" description="Abortive phage infection protein C-terminal" evidence="1">
    <location>
        <begin position="243"/>
        <end position="488"/>
    </location>
</feature>
<dbReference type="EMBL" id="BOPA01000027">
    <property type="protein sequence ID" value="GIJ17247.1"/>
    <property type="molecule type" value="Genomic_DNA"/>
</dbReference>
<comment type="caution">
    <text evidence="2">The sequence shown here is derived from an EMBL/GenBank/DDBJ whole genome shotgun (WGS) entry which is preliminary data.</text>
</comment>
<proteinExistence type="predicted"/>
<evidence type="ECO:0000259" key="1">
    <source>
        <dbReference type="Pfam" id="PF10592"/>
    </source>
</evidence>